<gene>
    <name evidence="3" type="primary">marR</name>
    <name evidence="3" type="ordered locus">AZC_0116</name>
</gene>
<dbReference type="GO" id="GO:0003700">
    <property type="term" value="F:DNA-binding transcription factor activity"/>
    <property type="evidence" value="ECO:0007669"/>
    <property type="project" value="InterPro"/>
</dbReference>
<dbReference type="EMBL" id="AP009384">
    <property type="protein sequence ID" value="BAF86114.1"/>
    <property type="molecule type" value="Genomic_DNA"/>
</dbReference>
<dbReference type="Gene3D" id="1.10.10.10">
    <property type="entry name" value="Winged helix-like DNA-binding domain superfamily/Winged helix DNA-binding domain"/>
    <property type="match status" value="1"/>
</dbReference>
<reference evidence="3 4" key="1">
    <citation type="journal article" date="2007" name="Appl. Environ. Microbiol.">
        <title>Rhizobial factors required for stem nodule maturation and maintenance in Sesbania rostrata-Azorhizobium caulinodans ORS571 symbiosis.</title>
        <authorList>
            <person name="Suzuki S."/>
            <person name="Aono T."/>
            <person name="Lee KB."/>
            <person name="Suzuki T."/>
            <person name="Liu CT."/>
            <person name="Miwa H."/>
            <person name="Wakao S."/>
            <person name="Iki T."/>
            <person name="Oyaizu H."/>
        </authorList>
    </citation>
    <scope>NUCLEOTIDE SEQUENCE [LARGE SCALE GENOMIC DNA]</scope>
    <source>
        <strain evidence="4">ATCC 43989 / DSM 5975 / JCM 20966 / LMG 6465 / NBRC 14845 / NCIMB 13405 / ORS 571</strain>
    </source>
</reference>
<accession>A8IGP5</accession>
<dbReference type="STRING" id="438753.AZC_0116"/>
<dbReference type="PANTHER" id="PTHR33164:SF43">
    <property type="entry name" value="HTH-TYPE TRANSCRIPTIONAL REPRESSOR YETL"/>
    <property type="match status" value="1"/>
</dbReference>
<dbReference type="PROSITE" id="PS50995">
    <property type="entry name" value="HTH_MARR_2"/>
    <property type="match status" value="1"/>
</dbReference>
<dbReference type="SUPFAM" id="SSF46785">
    <property type="entry name" value="Winged helix' DNA-binding domain"/>
    <property type="match status" value="1"/>
</dbReference>
<feature type="region of interest" description="Disordered" evidence="1">
    <location>
        <begin position="188"/>
        <end position="208"/>
    </location>
</feature>
<evidence type="ECO:0000313" key="4">
    <source>
        <dbReference type="Proteomes" id="UP000000270"/>
    </source>
</evidence>
<dbReference type="Proteomes" id="UP000000270">
    <property type="component" value="Chromosome"/>
</dbReference>
<dbReference type="AlphaFoldDB" id="A8IGP5"/>
<dbReference type="CDD" id="cd00090">
    <property type="entry name" value="HTH_ARSR"/>
    <property type="match status" value="1"/>
</dbReference>
<dbReference type="HOGENOM" id="CLU_083287_18_7_5"/>
<protein>
    <submittedName>
        <fullName evidence="3">Regulatory protein</fullName>
    </submittedName>
</protein>
<proteinExistence type="predicted"/>
<reference evidence="3 4" key="3">
    <citation type="journal article" date="2008" name="BMC Genomics">
        <title>The genome of the versatile nitrogen fixer Azorhizobium caulinodans ORS571.</title>
        <authorList>
            <person name="Lee KB."/>
            <person name="Backer P.D."/>
            <person name="Aono T."/>
            <person name="Liu CT."/>
            <person name="Suzuki S."/>
            <person name="Suzuki T."/>
            <person name="Kaneko T."/>
            <person name="Yamada M."/>
            <person name="Tabata S."/>
            <person name="Kupfer D.M."/>
            <person name="Najar F.Z."/>
            <person name="Wiley G.B."/>
            <person name="Roe B."/>
            <person name="Binnewies T.T."/>
            <person name="Ussery D.W."/>
            <person name="D'Haeze W."/>
            <person name="Herder J.D."/>
            <person name="Gevers D."/>
            <person name="Vereecke D."/>
            <person name="Holsters M."/>
            <person name="Oyaizu H."/>
        </authorList>
    </citation>
    <scope>NUCLEOTIDE SEQUENCE [LARGE SCALE GENOMIC DNA]</scope>
    <source>
        <strain evidence="4">ATCC 43989 / DSM 5975 / JCM 20966 / LMG 6465 / NBRC 14845 / NCIMB 13405 / ORS 571</strain>
    </source>
</reference>
<dbReference type="InterPro" id="IPR039422">
    <property type="entry name" value="MarR/SlyA-like"/>
</dbReference>
<dbReference type="PANTHER" id="PTHR33164">
    <property type="entry name" value="TRANSCRIPTIONAL REGULATOR, MARR FAMILY"/>
    <property type="match status" value="1"/>
</dbReference>
<reference evidence="3 4" key="6">
    <citation type="journal article" date="2011" name="Appl. Environ. Microbiol.">
        <title>Involvement of the azorhizobial chromosome partition gene (parA) in the onset of bacteroid differentiation during Sesbania rostrata stem nodule development.</title>
        <authorList>
            <person name="Liu CT."/>
            <person name="Lee KB."/>
            <person name="Wang YS."/>
            <person name="Peng MH."/>
            <person name="Lee KT."/>
            <person name="Suzuki S."/>
            <person name="Suzuki T."/>
            <person name="Oyaizu H."/>
        </authorList>
    </citation>
    <scope>NUCLEOTIDE SEQUENCE [LARGE SCALE GENOMIC DNA]</scope>
    <source>
        <strain evidence="4">ATCC 43989 / DSM 5975 / JCM 20966 / LMG 6465 / NBRC 14845 / NCIMB 13405 / ORS 571</strain>
    </source>
</reference>
<dbReference type="Pfam" id="PF12802">
    <property type="entry name" value="MarR_2"/>
    <property type="match status" value="1"/>
</dbReference>
<dbReference type="GO" id="GO:0006950">
    <property type="term" value="P:response to stress"/>
    <property type="evidence" value="ECO:0007669"/>
    <property type="project" value="TreeGrafter"/>
</dbReference>
<reference evidence="4" key="2">
    <citation type="submission" date="2007-04" db="EMBL/GenBank/DDBJ databases">
        <title>Complete genome sequence of the nitrogen-fixing bacterium Azorhizobium caulinodans ORS571.</title>
        <authorList>
            <person name="Lee K.B."/>
            <person name="Backer P.D."/>
            <person name="Aono T."/>
            <person name="Liu C.T."/>
            <person name="Suzuki S."/>
            <person name="Suzuki T."/>
            <person name="Kaneko T."/>
            <person name="Yamada M."/>
            <person name="Tabata S."/>
            <person name="Kupfer D.M."/>
            <person name="Najar F.Z."/>
            <person name="Wiley G.B."/>
            <person name="Roe B."/>
            <person name="Binnewies T."/>
            <person name="Ussery D."/>
            <person name="Vereecke D."/>
            <person name="Gevers D."/>
            <person name="Holsters M."/>
            <person name="Oyaizu H."/>
        </authorList>
    </citation>
    <scope>NUCLEOTIDE SEQUENCE [LARGE SCALE GENOMIC DNA]</scope>
    <source>
        <strain evidence="4">ATCC 43989 / DSM 5975 / JCM 20966 / LMG 6465 / NBRC 14845 / NCIMB 13405 / ORS 571</strain>
    </source>
</reference>
<dbReference type="eggNOG" id="COG1846">
    <property type="taxonomic scope" value="Bacteria"/>
</dbReference>
<sequence>MQGDRQMPWEAVVFRGGAERRAGPSRPRPDPQQADIAGVPARGGGMKDPIAKSIGYRLNHTARLQRALSARLLADLGLFPGQESVLKMLVEQDGRTMGELATALRVRPPTASKTIARLTTQGLVERRATDGDGRLVRVFLTSTGRERGLAVDGIWEALETEIVDGLDNKERKRLRKLLRKVEKNLAARLGADHGADDEPEGAEDDEEA</sequence>
<dbReference type="InterPro" id="IPR000835">
    <property type="entry name" value="HTH_MarR-typ"/>
</dbReference>
<feature type="domain" description="HTH marR-type" evidence="2">
    <location>
        <begin position="51"/>
        <end position="183"/>
    </location>
</feature>
<evidence type="ECO:0000259" key="2">
    <source>
        <dbReference type="PROSITE" id="PS50995"/>
    </source>
</evidence>
<feature type="region of interest" description="Disordered" evidence="1">
    <location>
        <begin position="1"/>
        <end position="44"/>
    </location>
</feature>
<feature type="compositionally biased region" description="Acidic residues" evidence="1">
    <location>
        <begin position="197"/>
        <end position="208"/>
    </location>
</feature>
<dbReference type="InterPro" id="IPR036390">
    <property type="entry name" value="WH_DNA-bd_sf"/>
</dbReference>
<evidence type="ECO:0000313" key="3">
    <source>
        <dbReference type="EMBL" id="BAF86114.1"/>
    </source>
</evidence>
<reference evidence="3 4" key="4">
    <citation type="journal article" date="2009" name="Appl. Environ. Microbiol.">
        <title>Comparative genome-wide transcriptional profiling of Azorhizobium caulinodans ORS571 grown under free-living and symbiotic conditions.</title>
        <authorList>
            <person name="Tsukada S."/>
            <person name="Aono T."/>
            <person name="Akiba N."/>
            <person name="Lee KB."/>
            <person name="Liu CT."/>
            <person name="Toyazaki H."/>
            <person name="Oyaizu H."/>
        </authorList>
    </citation>
    <scope>NUCLEOTIDE SEQUENCE [LARGE SCALE GENOMIC DNA]</scope>
    <source>
        <strain evidence="4">ATCC 43989 / DSM 5975 / JCM 20966 / LMG 6465 / NBRC 14845 / NCIMB 13405 / ORS 571</strain>
    </source>
</reference>
<dbReference type="InterPro" id="IPR036388">
    <property type="entry name" value="WH-like_DNA-bd_sf"/>
</dbReference>
<name>A8IGP5_AZOC5</name>
<dbReference type="KEGG" id="azc:AZC_0116"/>
<keyword evidence="4" id="KW-1185">Reference proteome</keyword>
<reference evidence="3 4" key="5">
    <citation type="journal article" date="2010" name="Appl. Environ. Microbiol.">
        <title>phrR-like gene praR of Azorhizobium caulinodans ORS571 is essential for symbiosis with Sesbania rostrata and is involved in expression of reb genes.</title>
        <authorList>
            <person name="Akiba N."/>
            <person name="Aono T."/>
            <person name="Toyazaki H."/>
            <person name="Sato S."/>
            <person name="Oyaizu H."/>
        </authorList>
    </citation>
    <scope>NUCLEOTIDE SEQUENCE [LARGE SCALE GENOMIC DNA]</scope>
    <source>
        <strain evidence="4">ATCC 43989 / DSM 5975 / JCM 20966 / LMG 6465 / NBRC 14845 / NCIMB 13405 / ORS 571</strain>
    </source>
</reference>
<dbReference type="InterPro" id="IPR011991">
    <property type="entry name" value="ArsR-like_HTH"/>
</dbReference>
<dbReference type="PRINTS" id="PR00598">
    <property type="entry name" value="HTHMARR"/>
</dbReference>
<dbReference type="SMART" id="SM00347">
    <property type="entry name" value="HTH_MARR"/>
    <property type="match status" value="1"/>
</dbReference>
<organism evidence="3 4">
    <name type="scientific">Azorhizobium caulinodans (strain ATCC 43989 / DSM 5975 / JCM 20966 / LMG 6465 / NBRC 14845 / NCIMB 13405 / ORS 571)</name>
    <dbReference type="NCBI Taxonomy" id="438753"/>
    <lineage>
        <taxon>Bacteria</taxon>
        <taxon>Pseudomonadati</taxon>
        <taxon>Pseudomonadota</taxon>
        <taxon>Alphaproteobacteria</taxon>
        <taxon>Hyphomicrobiales</taxon>
        <taxon>Xanthobacteraceae</taxon>
        <taxon>Azorhizobium</taxon>
    </lineage>
</organism>
<evidence type="ECO:0000256" key="1">
    <source>
        <dbReference type="SAM" id="MobiDB-lite"/>
    </source>
</evidence>